<accession>A0ABD2NZZ0</accession>
<keyword evidence="6" id="KW-0999">Mitochondrion inner membrane</keyword>
<evidence type="ECO:0000256" key="1">
    <source>
        <dbReference type="ARBA" id="ARBA00004370"/>
    </source>
</evidence>
<keyword evidence="6" id="KW-0496">Mitochondrion</keyword>
<evidence type="ECO:0000313" key="7">
    <source>
        <dbReference type="EMBL" id="KAL3283931.1"/>
    </source>
</evidence>
<keyword evidence="4" id="KW-1133">Transmembrane helix</keyword>
<dbReference type="AlphaFoldDB" id="A0ABD2NZZ0"/>
<keyword evidence="3" id="KW-0812">Transmembrane</keyword>
<dbReference type="InterPro" id="IPR002994">
    <property type="entry name" value="Surf1/Shy1"/>
</dbReference>
<evidence type="ECO:0000256" key="3">
    <source>
        <dbReference type="ARBA" id="ARBA00022692"/>
    </source>
</evidence>
<proteinExistence type="inferred from homology"/>
<dbReference type="PANTHER" id="PTHR23427:SF2">
    <property type="entry name" value="SURFEIT LOCUS PROTEIN 1"/>
    <property type="match status" value="1"/>
</dbReference>
<gene>
    <name evidence="7" type="ORF">HHI36_018099</name>
</gene>
<evidence type="ECO:0000256" key="6">
    <source>
        <dbReference type="RuleBase" id="RU363076"/>
    </source>
</evidence>
<comment type="caution">
    <text evidence="7">The sequence shown here is derived from an EMBL/GenBank/DDBJ whole genome shotgun (WGS) entry which is preliminary data.</text>
</comment>
<dbReference type="GO" id="GO:0005743">
    <property type="term" value="C:mitochondrial inner membrane"/>
    <property type="evidence" value="ECO:0007669"/>
    <property type="project" value="UniProtKB-SubCell"/>
</dbReference>
<evidence type="ECO:0000256" key="5">
    <source>
        <dbReference type="ARBA" id="ARBA00023136"/>
    </source>
</evidence>
<dbReference type="Proteomes" id="UP001516400">
    <property type="component" value="Unassembled WGS sequence"/>
</dbReference>
<evidence type="ECO:0000256" key="4">
    <source>
        <dbReference type="ARBA" id="ARBA00022989"/>
    </source>
</evidence>
<reference evidence="7 8" key="1">
    <citation type="journal article" date="2021" name="BMC Biol.">
        <title>Horizontally acquired antibacterial genes associated with adaptive radiation of ladybird beetles.</title>
        <authorList>
            <person name="Li H.S."/>
            <person name="Tang X.F."/>
            <person name="Huang Y.H."/>
            <person name="Xu Z.Y."/>
            <person name="Chen M.L."/>
            <person name="Du X.Y."/>
            <person name="Qiu B.Y."/>
            <person name="Chen P.T."/>
            <person name="Zhang W."/>
            <person name="Slipinski A."/>
            <person name="Escalona H.E."/>
            <person name="Waterhouse R.M."/>
            <person name="Zwick A."/>
            <person name="Pang H."/>
        </authorList>
    </citation>
    <scope>NUCLEOTIDE SEQUENCE [LARGE SCALE GENOMIC DNA]</scope>
    <source>
        <strain evidence="7">SYSU2018</strain>
    </source>
</reference>
<comment type="similarity">
    <text evidence="2 6">Belongs to the SURF1 family.</text>
</comment>
<comment type="function">
    <text evidence="6">Probably involved in the biogenesis of the COX complex.</text>
</comment>
<dbReference type="EMBL" id="JABFTP020000165">
    <property type="protein sequence ID" value="KAL3283931.1"/>
    <property type="molecule type" value="Genomic_DNA"/>
</dbReference>
<dbReference type="Pfam" id="PF02104">
    <property type="entry name" value="SURF1"/>
    <property type="match status" value="1"/>
</dbReference>
<dbReference type="PROSITE" id="PS50895">
    <property type="entry name" value="SURF1"/>
    <property type="match status" value="1"/>
</dbReference>
<dbReference type="PANTHER" id="PTHR23427">
    <property type="entry name" value="SURFEIT LOCUS PROTEIN"/>
    <property type="match status" value="1"/>
</dbReference>
<keyword evidence="8" id="KW-1185">Reference proteome</keyword>
<sequence length="282" mass="32190">MNLSSCRCKILQTFRNVNKHSFVKKSSYQKIYYQDKNEIGPVGWMLLAAPVTAFALGTWQVKRKIWKENLIANMMNQTKSDPIPLIENLDNLNDLDYKPVYAKGTFLHDKELYMGPRSLLVSGDAETEGGLLSKSGSSTQGYLVITPFMLENSDKIILVNRGWVPNKKKNPDTRKGSQVEENVNIVGILRSQENRPTFLPKNNEKGNQWFYRDVEAMAKVTGSDPIFLDLTTDFDIPGGPIGGQTRVNLRNEHMSYIFTWYSLSAATGFMWYRKFIKNMPLK</sequence>
<name>A0ABD2NZZ0_9CUCU</name>
<comment type="subcellular location">
    <subcellularLocation>
        <location evidence="1">Membrane</location>
    </subcellularLocation>
    <subcellularLocation>
        <location evidence="6">Mitochondrion inner membrane</location>
        <topology evidence="6">Multi-pass membrane protein</topology>
    </subcellularLocation>
</comment>
<evidence type="ECO:0000256" key="2">
    <source>
        <dbReference type="ARBA" id="ARBA00007165"/>
    </source>
</evidence>
<evidence type="ECO:0000313" key="8">
    <source>
        <dbReference type="Proteomes" id="UP001516400"/>
    </source>
</evidence>
<dbReference type="InterPro" id="IPR045214">
    <property type="entry name" value="Surf1/Surf4"/>
</dbReference>
<organism evidence="7 8">
    <name type="scientific">Cryptolaemus montrouzieri</name>
    <dbReference type="NCBI Taxonomy" id="559131"/>
    <lineage>
        <taxon>Eukaryota</taxon>
        <taxon>Metazoa</taxon>
        <taxon>Ecdysozoa</taxon>
        <taxon>Arthropoda</taxon>
        <taxon>Hexapoda</taxon>
        <taxon>Insecta</taxon>
        <taxon>Pterygota</taxon>
        <taxon>Neoptera</taxon>
        <taxon>Endopterygota</taxon>
        <taxon>Coleoptera</taxon>
        <taxon>Polyphaga</taxon>
        <taxon>Cucujiformia</taxon>
        <taxon>Coccinelloidea</taxon>
        <taxon>Coccinellidae</taxon>
        <taxon>Scymninae</taxon>
        <taxon>Scymnini</taxon>
        <taxon>Cryptolaemus</taxon>
    </lineage>
</organism>
<keyword evidence="5" id="KW-0472">Membrane</keyword>
<protein>
    <recommendedName>
        <fullName evidence="6">SURF1-like protein</fullName>
    </recommendedName>
</protein>
<dbReference type="CDD" id="cd06662">
    <property type="entry name" value="SURF1"/>
    <property type="match status" value="1"/>
</dbReference>